<name>T1JJY7_STRMM</name>
<dbReference type="Proteomes" id="UP000014500">
    <property type="component" value="Unassembled WGS sequence"/>
</dbReference>
<evidence type="ECO:0000313" key="1">
    <source>
        <dbReference type="EnsemblMetazoa" id="SMAR014167-PA"/>
    </source>
</evidence>
<keyword evidence="2" id="KW-1185">Reference proteome</keyword>
<dbReference type="EMBL" id="JH431897">
    <property type="status" value="NOT_ANNOTATED_CDS"/>
    <property type="molecule type" value="Genomic_DNA"/>
</dbReference>
<dbReference type="AlphaFoldDB" id="T1JJY7"/>
<organism evidence="1 2">
    <name type="scientific">Strigamia maritima</name>
    <name type="common">European centipede</name>
    <name type="synonym">Geophilus maritimus</name>
    <dbReference type="NCBI Taxonomy" id="126957"/>
    <lineage>
        <taxon>Eukaryota</taxon>
        <taxon>Metazoa</taxon>
        <taxon>Ecdysozoa</taxon>
        <taxon>Arthropoda</taxon>
        <taxon>Myriapoda</taxon>
        <taxon>Chilopoda</taxon>
        <taxon>Pleurostigmophora</taxon>
        <taxon>Geophilomorpha</taxon>
        <taxon>Linotaeniidae</taxon>
        <taxon>Strigamia</taxon>
    </lineage>
</organism>
<reference evidence="1" key="2">
    <citation type="submission" date="2015-02" db="UniProtKB">
        <authorList>
            <consortium name="EnsemblMetazoa"/>
        </authorList>
    </citation>
    <scope>IDENTIFICATION</scope>
</reference>
<evidence type="ECO:0000313" key="2">
    <source>
        <dbReference type="Proteomes" id="UP000014500"/>
    </source>
</evidence>
<sequence>MDISQTDNVCVLMVVSLKADKMFTRTTDNIKSCPPVVLVEEHPSLIFLIHIFLVTI</sequence>
<reference evidence="2" key="1">
    <citation type="submission" date="2011-05" db="EMBL/GenBank/DDBJ databases">
        <authorList>
            <person name="Richards S.R."/>
            <person name="Qu J."/>
            <person name="Jiang H."/>
            <person name="Jhangiani S.N."/>
            <person name="Agravi P."/>
            <person name="Goodspeed R."/>
            <person name="Gross S."/>
            <person name="Mandapat C."/>
            <person name="Jackson L."/>
            <person name="Mathew T."/>
            <person name="Pu L."/>
            <person name="Thornton R."/>
            <person name="Saada N."/>
            <person name="Wilczek-Boney K.B."/>
            <person name="Lee S."/>
            <person name="Kovar C."/>
            <person name="Wu Y."/>
            <person name="Scherer S.E."/>
            <person name="Worley K.C."/>
            <person name="Muzny D.M."/>
            <person name="Gibbs R."/>
        </authorList>
    </citation>
    <scope>NUCLEOTIDE SEQUENCE</scope>
    <source>
        <strain evidence="2">Brora</strain>
    </source>
</reference>
<dbReference type="HOGENOM" id="CLU_3020383_0_0_1"/>
<dbReference type="EnsemblMetazoa" id="SMAR014167-RA">
    <property type="protein sequence ID" value="SMAR014167-PA"/>
    <property type="gene ID" value="SMAR014167"/>
</dbReference>
<accession>T1JJY7</accession>
<proteinExistence type="predicted"/>
<protein>
    <submittedName>
        <fullName evidence="1">Uncharacterized protein</fullName>
    </submittedName>
</protein>